<keyword evidence="2 4" id="KW-0238">DNA-binding</keyword>
<dbReference type="CDD" id="cd22028">
    <property type="entry name" value="HMG-box_SoxA_SoxB_SoxG"/>
    <property type="match status" value="1"/>
</dbReference>
<evidence type="ECO:0000256" key="5">
    <source>
        <dbReference type="SAM" id="MobiDB-lite"/>
    </source>
</evidence>
<dbReference type="Pfam" id="PF00505">
    <property type="entry name" value="HMG_box"/>
    <property type="match status" value="1"/>
</dbReference>
<evidence type="ECO:0000256" key="3">
    <source>
        <dbReference type="ARBA" id="ARBA00023242"/>
    </source>
</evidence>
<dbReference type="PANTHER" id="PTHR10270">
    <property type="entry name" value="SOX TRANSCRIPTION FACTOR"/>
    <property type="match status" value="1"/>
</dbReference>
<dbReference type="AlphaFoldDB" id="A0AAV6VM88"/>
<dbReference type="Gene3D" id="1.10.30.10">
    <property type="entry name" value="High mobility group box domain"/>
    <property type="match status" value="1"/>
</dbReference>
<dbReference type="GO" id="GO:0007420">
    <property type="term" value="P:brain development"/>
    <property type="evidence" value="ECO:0007669"/>
    <property type="project" value="TreeGrafter"/>
</dbReference>
<dbReference type="InterPro" id="IPR009071">
    <property type="entry name" value="HMG_box_dom"/>
</dbReference>
<feature type="compositionally biased region" description="Polar residues" evidence="5">
    <location>
        <begin position="319"/>
        <end position="336"/>
    </location>
</feature>
<dbReference type="SUPFAM" id="SSF47095">
    <property type="entry name" value="HMG-box"/>
    <property type="match status" value="1"/>
</dbReference>
<dbReference type="GO" id="GO:0000122">
    <property type="term" value="P:negative regulation of transcription by RNA polymerase II"/>
    <property type="evidence" value="ECO:0007669"/>
    <property type="project" value="TreeGrafter"/>
</dbReference>
<gene>
    <name evidence="7" type="ORF">JTE90_011314</name>
</gene>
<feature type="compositionally biased region" description="Polar residues" evidence="5">
    <location>
        <begin position="261"/>
        <end position="271"/>
    </location>
</feature>
<dbReference type="GO" id="GO:0000978">
    <property type="term" value="F:RNA polymerase II cis-regulatory region sequence-specific DNA binding"/>
    <property type="evidence" value="ECO:0007669"/>
    <property type="project" value="TreeGrafter"/>
</dbReference>
<evidence type="ECO:0000259" key="6">
    <source>
        <dbReference type="PROSITE" id="PS50118"/>
    </source>
</evidence>
<feature type="region of interest" description="Disordered" evidence="5">
    <location>
        <begin position="229"/>
        <end position="339"/>
    </location>
</feature>
<feature type="compositionally biased region" description="Low complexity" evidence="5">
    <location>
        <begin position="234"/>
        <end position="252"/>
    </location>
</feature>
<name>A0AAV6VM88_9ARAC</name>
<comment type="subcellular location">
    <subcellularLocation>
        <location evidence="1">Nucleus</location>
    </subcellularLocation>
</comment>
<dbReference type="SMART" id="SM00398">
    <property type="entry name" value="HMG"/>
    <property type="match status" value="1"/>
</dbReference>
<feature type="domain" description="HMG box" evidence="6">
    <location>
        <begin position="49"/>
        <end position="117"/>
    </location>
</feature>
<dbReference type="Proteomes" id="UP000827092">
    <property type="component" value="Unassembled WGS sequence"/>
</dbReference>
<evidence type="ECO:0000313" key="8">
    <source>
        <dbReference type="Proteomes" id="UP000827092"/>
    </source>
</evidence>
<dbReference type="GO" id="GO:0005634">
    <property type="term" value="C:nucleus"/>
    <property type="evidence" value="ECO:0007669"/>
    <property type="project" value="UniProtKB-SubCell"/>
</dbReference>
<protein>
    <recommendedName>
        <fullName evidence="6">HMG box domain-containing protein</fullName>
    </recommendedName>
</protein>
<keyword evidence="8" id="KW-1185">Reference proteome</keyword>
<dbReference type="PANTHER" id="PTHR10270:SF324">
    <property type="entry name" value="SOX DOMAIN-CONTAINING PROTEIN DICHAETE-RELATED"/>
    <property type="match status" value="1"/>
</dbReference>
<evidence type="ECO:0000256" key="1">
    <source>
        <dbReference type="ARBA" id="ARBA00004123"/>
    </source>
</evidence>
<dbReference type="FunFam" id="1.10.30.10:FF:000002">
    <property type="entry name" value="transcription factor Sox-2"/>
    <property type="match status" value="1"/>
</dbReference>
<dbReference type="GO" id="GO:0001228">
    <property type="term" value="F:DNA-binding transcription activator activity, RNA polymerase II-specific"/>
    <property type="evidence" value="ECO:0007669"/>
    <property type="project" value="TreeGrafter"/>
</dbReference>
<dbReference type="PROSITE" id="PS50118">
    <property type="entry name" value="HMG_BOX_2"/>
    <property type="match status" value="1"/>
</dbReference>
<evidence type="ECO:0000313" key="7">
    <source>
        <dbReference type="EMBL" id="KAG8197153.1"/>
    </source>
</evidence>
<organism evidence="7 8">
    <name type="scientific">Oedothorax gibbosus</name>
    <dbReference type="NCBI Taxonomy" id="931172"/>
    <lineage>
        <taxon>Eukaryota</taxon>
        <taxon>Metazoa</taxon>
        <taxon>Ecdysozoa</taxon>
        <taxon>Arthropoda</taxon>
        <taxon>Chelicerata</taxon>
        <taxon>Arachnida</taxon>
        <taxon>Araneae</taxon>
        <taxon>Araneomorphae</taxon>
        <taxon>Entelegynae</taxon>
        <taxon>Araneoidea</taxon>
        <taxon>Linyphiidae</taxon>
        <taxon>Erigoninae</taxon>
        <taxon>Oedothorax</taxon>
    </lineage>
</organism>
<evidence type="ECO:0000256" key="2">
    <source>
        <dbReference type="ARBA" id="ARBA00023125"/>
    </source>
</evidence>
<reference evidence="7 8" key="1">
    <citation type="journal article" date="2022" name="Nat. Ecol. Evol.">
        <title>A masculinizing supergene underlies an exaggerated male reproductive morph in a spider.</title>
        <authorList>
            <person name="Hendrickx F."/>
            <person name="De Corte Z."/>
            <person name="Sonet G."/>
            <person name="Van Belleghem S.M."/>
            <person name="Kostlbacher S."/>
            <person name="Vangestel C."/>
        </authorList>
    </citation>
    <scope>NUCLEOTIDE SEQUENCE [LARGE SCALE GENOMIC DNA]</scope>
    <source>
        <strain evidence="7">W744_W776</strain>
    </source>
</reference>
<comment type="caution">
    <text evidence="7">The sequence shown here is derived from an EMBL/GenBank/DDBJ whole genome shotgun (WGS) entry which is preliminary data.</text>
</comment>
<dbReference type="GO" id="GO:0030182">
    <property type="term" value="P:neuron differentiation"/>
    <property type="evidence" value="ECO:0007669"/>
    <property type="project" value="TreeGrafter"/>
</dbReference>
<keyword evidence="3 4" id="KW-0539">Nucleus</keyword>
<accession>A0AAV6VM88</accession>
<feature type="DNA-binding region" description="HMG box" evidence="4">
    <location>
        <begin position="49"/>
        <end position="117"/>
    </location>
</feature>
<evidence type="ECO:0000256" key="4">
    <source>
        <dbReference type="PROSITE-ProRule" id="PRU00267"/>
    </source>
</evidence>
<dbReference type="InterPro" id="IPR050140">
    <property type="entry name" value="SRY-related_HMG-box_TF-like"/>
</dbReference>
<dbReference type="EMBL" id="JAFNEN010000058">
    <property type="protein sequence ID" value="KAG8197153.1"/>
    <property type="molecule type" value="Genomic_DNA"/>
</dbReference>
<proteinExistence type="predicted"/>
<dbReference type="InterPro" id="IPR036910">
    <property type="entry name" value="HMG_box_dom_sf"/>
</dbReference>
<sequence>MNAEQYAKMMQQCNPMMQVPPANNMMNMAMESPSANGGPGNRTPPQQRIRRPMNAFMVWSRAQRRKIALDHPKMHNSEISKRLGVEWKQLDENEKRPFIDEAKRLRQEHMRLHPDYKYRPRRKPKPAVKPSEPVMPYGMSYYPAPIDPRAFMASQAYDAEAARSTINSLNHYGMHFSPYAAASSYSPPVPREDSPATASEFHTQPLQSAVDQAANARYLAYKFYPSSSGSNNFQMSPHHQTQQQQPQDPSSSRSDDGNSPAMHQQHATTPEPSQPSPPKHTMNFMGMSAPNPMHHGAMNYYSSPLPTPPSSAPSVSPSHTMGSSVKQEPQESRNSPSQPPMYNMPTMYGMPPTEFLPFTTMPSQVSAYHNMYMSQGRMPMGMPII</sequence>